<evidence type="ECO:0008006" key="3">
    <source>
        <dbReference type="Google" id="ProtNLM"/>
    </source>
</evidence>
<dbReference type="EMBL" id="OBQD01000040">
    <property type="protein sequence ID" value="SOC48146.1"/>
    <property type="molecule type" value="Genomic_DNA"/>
</dbReference>
<proteinExistence type="predicted"/>
<dbReference type="InterPro" id="IPR018733">
    <property type="entry name" value="DUF2274"/>
</dbReference>
<keyword evidence="2" id="KW-1185">Reference proteome</keyword>
<dbReference type="Pfam" id="PF10038">
    <property type="entry name" value="DUF2274"/>
    <property type="match status" value="1"/>
</dbReference>
<dbReference type="OrthoDB" id="9803810at2"/>
<organism evidence="1 2">
    <name type="scientific">Rhizobium subbaraonis</name>
    <dbReference type="NCBI Taxonomy" id="908946"/>
    <lineage>
        <taxon>Bacteria</taxon>
        <taxon>Pseudomonadati</taxon>
        <taxon>Pseudomonadota</taxon>
        <taxon>Alphaproteobacteria</taxon>
        <taxon>Hyphomicrobiales</taxon>
        <taxon>Rhizobiaceae</taxon>
        <taxon>Rhizobium/Agrobacterium group</taxon>
        <taxon>Rhizobium</taxon>
    </lineage>
</organism>
<reference evidence="1 2" key="1">
    <citation type="submission" date="2017-08" db="EMBL/GenBank/DDBJ databases">
        <authorList>
            <person name="de Groot N.N."/>
        </authorList>
    </citation>
    <scope>NUCLEOTIDE SEQUENCE [LARGE SCALE GENOMIC DNA]</scope>
    <source>
        <strain evidence="1 2">JC85</strain>
    </source>
</reference>
<evidence type="ECO:0000313" key="2">
    <source>
        <dbReference type="Proteomes" id="UP000219167"/>
    </source>
</evidence>
<dbReference type="AlphaFoldDB" id="A0A285V544"/>
<accession>A0A285V544</accession>
<gene>
    <name evidence="1" type="ORF">SAMN05892877_14016</name>
</gene>
<name>A0A285V544_9HYPH</name>
<protein>
    <recommendedName>
        <fullName evidence="3">DUF2274 domain-containing protein</fullName>
    </recommendedName>
</protein>
<sequence length="90" mass="10017">MTKLKLEPLVDDKPVKVSIELPGPLYRDLVAYAELLHRQQQGQSSADPAKLIVPMLQRFITTDRGFAKQKRAVLGFSGASSQPPKIDESR</sequence>
<dbReference type="Proteomes" id="UP000219167">
    <property type="component" value="Unassembled WGS sequence"/>
</dbReference>
<dbReference type="RefSeq" id="WP_097143285.1">
    <property type="nucleotide sequence ID" value="NZ_OBQD01000040.1"/>
</dbReference>
<evidence type="ECO:0000313" key="1">
    <source>
        <dbReference type="EMBL" id="SOC48146.1"/>
    </source>
</evidence>